<dbReference type="Pfam" id="PF13843">
    <property type="entry name" value="DDE_Tnp_1_7"/>
    <property type="match status" value="1"/>
</dbReference>
<dbReference type="AlphaFoldDB" id="A0A2H3TV31"/>
<reference evidence="4" key="1">
    <citation type="submission" date="2016-09" db="EMBL/GenBank/DDBJ databases">
        <authorList>
            <person name="Guldener U."/>
        </authorList>
    </citation>
    <scope>NUCLEOTIDE SEQUENCE [LARGE SCALE GENOMIC DNA]</scope>
    <source>
        <strain evidence="4">V64-1</strain>
    </source>
</reference>
<sequence length="263" mass="29313">MKTAPSEDERIVRYTGRSKETAVIEGKPTPLGFKIWVVAQAGFFLRWLWHFKCSNYGAPTEGLRRKRGRPSTQERKAASEEEAALTLLDNTQGTYHAFVDNLFSTAPLFKKLRNHGYGATGTARPNCGIHKDLKRDKQLGKPGSYNYALNEASAIPAKDNLVNQIAWKDDALMLFLTTVFRGNERTNEERKKPSTDHLRARPIQAWFGDNLTKVVPIPTTATACNAEMNHVDRGDQLRSYTTDDPPLPRGGGGLAGSHWDLSS</sequence>
<dbReference type="EMBL" id="FMJY01000011">
    <property type="protein sequence ID" value="SCO92472.1"/>
    <property type="molecule type" value="Genomic_DNA"/>
</dbReference>
<evidence type="ECO:0000313" key="3">
    <source>
        <dbReference type="EMBL" id="SCO92472.1"/>
    </source>
</evidence>
<organism evidence="3 4">
    <name type="scientific">Fusarium oxysporum</name>
    <name type="common">Fusarium vascular wilt</name>
    <dbReference type="NCBI Taxonomy" id="5507"/>
    <lineage>
        <taxon>Eukaryota</taxon>
        <taxon>Fungi</taxon>
        <taxon>Dikarya</taxon>
        <taxon>Ascomycota</taxon>
        <taxon>Pezizomycotina</taxon>
        <taxon>Sordariomycetes</taxon>
        <taxon>Hypocreomycetidae</taxon>
        <taxon>Hypocreales</taxon>
        <taxon>Nectriaceae</taxon>
        <taxon>Fusarium</taxon>
        <taxon>Fusarium oxysporum species complex</taxon>
    </lineage>
</organism>
<evidence type="ECO:0000259" key="2">
    <source>
        <dbReference type="Pfam" id="PF13843"/>
    </source>
</evidence>
<feature type="domain" description="PiggyBac transposable element-derived protein" evidence="2">
    <location>
        <begin position="8"/>
        <end position="238"/>
    </location>
</feature>
<accession>A0A2H3TV31</accession>
<dbReference type="OrthoDB" id="5152962at2759"/>
<dbReference type="InterPro" id="IPR029526">
    <property type="entry name" value="PGBD"/>
</dbReference>
<protein>
    <recommendedName>
        <fullName evidence="2">PiggyBac transposable element-derived protein domain-containing protein</fullName>
    </recommendedName>
</protein>
<dbReference type="VEuPathDB" id="FungiDB:FOMG_16482"/>
<proteinExistence type="predicted"/>
<evidence type="ECO:0000313" key="4">
    <source>
        <dbReference type="Proteomes" id="UP000219369"/>
    </source>
</evidence>
<gene>
    <name evidence="3" type="ORF">FRV6_16600</name>
</gene>
<dbReference type="Proteomes" id="UP000219369">
    <property type="component" value="Unassembled WGS sequence"/>
</dbReference>
<evidence type="ECO:0000256" key="1">
    <source>
        <dbReference type="SAM" id="MobiDB-lite"/>
    </source>
</evidence>
<name>A0A2H3TV31_FUSOX</name>
<feature type="region of interest" description="Disordered" evidence="1">
    <location>
        <begin position="235"/>
        <end position="263"/>
    </location>
</feature>
<dbReference type="VEuPathDB" id="FungiDB:FOC1_g10001484"/>